<evidence type="ECO:0000256" key="2">
    <source>
        <dbReference type="SAM" id="MobiDB-lite"/>
    </source>
</evidence>
<dbReference type="Proteomes" id="UP000035722">
    <property type="component" value="Unassembled WGS sequence"/>
</dbReference>
<dbReference type="Pfam" id="PF01844">
    <property type="entry name" value="HNH"/>
    <property type="match status" value="1"/>
</dbReference>
<keyword evidence="5" id="KW-1185">Reference proteome</keyword>
<protein>
    <submittedName>
        <fullName evidence="4">HNH endonuclease family protein</fullName>
    </submittedName>
</protein>
<feature type="region of interest" description="Disordered" evidence="2">
    <location>
        <begin position="272"/>
        <end position="313"/>
    </location>
</feature>
<keyword evidence="4" id="KW-0255">Endonuclease</keyword>
<dbReference type="AlphaFoldDB" id="A0A024H573"/>
<dbReference type="InterPro" id="IPR003870">
    <property type="entry name" value="DUF222"/>
</dbReference>
<evidence type="ECO:0000256" key="1">
    <source>
        <dbReference type="ARBA" id="ARBA00023450"/>
    </source>
</evidence>
<sequence length="530" mass="55981">MGKAAVVKAFEDINAALAVLNAEAEGCGLEPFSAADPLAGLGDGCLDILAGARTAEAGFAAVKARAAVTYADTAQAIAGPDMPVQALEMAVPAEIGALLALGPRAAGAFLAASHTVANELPLTLSALQKGSITWPHALVMVEETAGLDPAGAAALEAHFLDPEVPRPPTAAPIGELPAYRFRAKARNWRERHHPESLEKRHAKCAADRRMEYTPDRDGMARVSLYVPADQASAIWNRTTALARGLQGPDEPRTMTQLRPDIAASLLLRAGTALHPGPETSTEQSSTGQSSAGKAGTGQSSLGQSGPAAGKPGETYAGAALGNVPAPRADVLVTVPALSLMGTTDEPAILDGYGPIPASMARKLVEGGATSFYRVLVDPRDGAPLEIGRTSYRLTKAMKKALQLRDGKCTFPGCNNPSLDNETDHLQAWQHGGNTGISNLAQLCPKHHRLKHATSWTPTPATHNEPPGWTSPTGRHYKAEHHDWEPPHWPQQLKPGQLGHVRLNPSCLPPDFVYRSSPGEDFIERFLHGRS</sequence>
<dbReference type="SMART" id="SM00507">
    <property type="entry name" value="HNHc"/>
    <property type="match status" value="1"/>
</dbReference>
<proteinExistence type="inferred from homology"/>
<dbReference type="EMBL" id="CAQI01000046">
    <property type="protein sequence ID" value="CCQ46886.1"/>
    <property type="molecule type" value="Genomic_DNA"/>
</dbReference>
<dbReference type="Pfam" id="PF02720">
    <property type="entry name" value="DUF222"/>
    <property type="match status" value="1"/>
</dbReference>
<feature type="compositionally biased region" description="Low complexity" evidence="2">
    <location>
        <begin position="275"/>
        <end position="290"/>
    </location>
</feature>
<dbReference type="InterPro" id="IPR002711">
    <property type="entry name" value="HNH"/>
</dbReference>
<dbReference type="STRING" id="861266.ARTSIC4J27_2862"/>
<dbReference type="GO" id="GO:0008270">
    <property type="term" value="F:zinc ion binding"/>
    <property type="evidence" value="ECO:0007669"/>
    <property type="project" value="InterPro"/>
</dbReference>
<dbReference type="GO" id="GO:0004519">
    <property type="term" value="F:endonuclease activity"/>
    <property type="evidence" value="ECO:0007669"/>
    <property type="project" value="UniProtKB-KW"/>
</dbReference>
<dbReference type="OrthoDB" id="5197219at2"/>
<accession>A0A024H573</accession>
<dbReference type="InterPro" id="IPR003615">
    <property type="entry name" value="HNH_nuc"/>
</dbReference>
<feature type="domain" description="HNH nuclease" evidence="3">
    <location>
        <begin position="396"/>
        <end position="448"/>
    </location>
</feature>
<comment type="similarity">
    <text evidence="1">Belongs to the Rv1128c/1148c/1588c/1702c/1945/3466 family.</text>
</comment>
<evidence type="ECO:0000259" key="3">
    <source>
        <dbReference type="SMART" id="SM00507"/>
    </source>
</evidence>
<evidence type="ECO:0000313" key="4">
    <source>
        <dbReference type="EMBL" id="CCQ46886.1"/>
    </source>
</evidence>
<keyword evidence="4" id="KW-0540">Nuclease</keyword>
<dbReference type="RefSeq" id="WP_050055772.1">
    <property type="nucleotide sequence ID" value="NZ_CAQI01000046.1"/>
</dbReference>
<gene>
    <name evidence="4" type="ORF">ARTSIC4J27_2862</name>
</gene>
<dbReference type="Gene3D" id="1.10.30.50">
    <property type="match status" value="1"/>
</dbReference>
<name>A0A024H573_9MICC</name>
<dbReference type="GO" id="GO:0003676">
    <property type="term" value="F:nucleic acid binding"/>
    <property type="evidence" value="ECO:0007669"/>
    <property type="project" value="InterPro"/>
</dbReference>
<comment type="caution">
    <text evidence="4">The sequence shown here is derived from an EMBL/GenBank/DDBJ whole genome shotgun (WGS) entry which is preliminary data.</text>
</comment>
<dbReference type="CDD" id="cd00085">
    <property type="entry name" value="HNHc"/>
    <property type="match status" value="1"/>
</dbReference>
<evidence type="ECO:0000313" key="5">
    <source>
        <dbReference type="Proteomes" id="UP000035722"/>
    </source>
</evidence>
<organism evidence="4 5">
    <name type="scientific">Pseudarthrobacter siccitolerans</name>
    <dbReference type="NCBI Taxonomy" id="861266"/>
    <lineage>
        <taxon>Bacteria</taxon>
        <taxon>Bacillati</taxon>
        <taxon>Actinomycetota</taxon>
        <taxon>Actinomycetes</taxon>
        <taxon>Micrococcales</taxon>
        <taxon>Micrococcaceae</taxon>
        <taxon>Pseudarthrobacter</taxon>
    </lineage>
</organism>
<keyword evidence="4" id="KW-0378">Hydrolase</keyword>
<reference evidence="5" key="1">
    <citation type="journal article" date="2014" name="Genome Announc.">
        <title>Genome Sequence of Arthrobacter siccitolerans 4J27, a Xeroprotectant-Producing Desiccation-Tolerant Microorganism.</title>
        <authorList>
            <person name="Manzanera M."/>
            <person name="Santa-Cruz-Calvo L."/>
            <person name="Vilchez J.I."/>
            <person name="Garcia-Fontana C."/>
            <person name="Silva-Castro G.A."/>
            <person name="Calvo C."/>
            <person name="Gonzalez-Lopez J."/>
        </authorList>
    </citation>
    <scope>NUCLEOTIDE SEQUENCE [LARGE SCALE GENOMIC DNA]</scope>
    <source>
        <strain evidence="5">4J27</strain>
    </source>
</reference>